<gene>
    <name evidence="1" type="ORF">JOD49_002017</name>
</gene>
<keyword evidence="2" id="KW-1185">Reference proteome</keyword>
<name>A0ABS2LFE4_9CELL</name>
<organism evidence="1 2">
    <name type="scientific">Oerskovia jenensis</name>
    <dbReference type="NCBI Taxonomy" id="162169"/>
    <lineage>
        <taxon>Bacteria</taxon>
        <taxon>Bacillati</taxon>
        <taxon>Actinomycetota</taxon>
        <taxon>Actinomycetes</taxon>
        <taxon>Micrococcales</taxon>
        <taxon>Cellulomonadaceae</taxon>
        <taxon>Oerskovia</taxon>
    </lineage>
</organism>
<proteinExistence type="predicted"/>
<dbReference type="RefSeq" id="WP_205307086.1">
    <property type="nucleotide sequence ID" value="NZ_BAAAVF010000009.1"/>
</dbReference>
<dbReference type="EMBL" id="JAFBBO010000001">
    <property type="protein sequence ID" value="MBM7479097.1"/>
    <property type="molecule type" value="Genomic_DNA"/>
</dbReference>
<evidence type="ECO:0000313" key="1">
    <source>
        <dbReference type="EMBL" id="MBM7479097.1"/>
    </source>
</evidence>
<dbReference type="Proteomes" id="UP000698059">
    <property type="component" value="Unassembled WGS sequence"/>
</dbReference>
<reference evidence="1 2" key="1">
    <citation type="submission" date="2021-01" db="EMBL/GenBank/DDBJ databases">
        <title>Sequencing the genomes of 1000 actinobacteria strains.</title>
        <authorList>
            <person name="Klenk H.-P."/>
        </authorList>
    </citation>
    <scope>NUCLEOTIDE SEQUENCE [LARGE SCALE GENOMIC DNA]</scope>
    <source>
        <strain evidence="1 2">DSM 46000</strain>
    </source>
</reference>
<accession>A0ABS2LFE4</accession>
<comment type="caution">
    <text evidence="1">The sequence shown here is derived from an EMBL/GenBank/DDBJ whole genome shotgun (WGS) entry which is preliminary data.</text>
</comment>
<evidence type="ECO:0000313" key="2">
    <source>
        <dbReference type="Proteomes" id="UP000698059"/>
    </source>
</evidence>
<protein>
    <submittedName>
        <fullName evidence="1">Uncharacterized protein</fullName>
    </submittedName>
</protein>
<sequence length="66" mass="6999">MRVGLVDGVALAQLALRTPSDEVVVVLEQGATFDVDGIGTLHLDAVHAREGTVRGEVTLRFEEAVV</sequence>